<evidence type="ECO:0000256" key="2">
    <source>
        <dbReference type="ARBA" id="ARBA00022737"/>
    </source>
</evidence>
<accession>A0ABP1PLN1</accession>
<evidence type="ECO:0000313" key="4">
    <source>
        <dbReference type="Proteomes" id="UP001642540"/>
    </source>
</evidence>
<dbReference type="PANTHER" id="PTHR19229">
    <property type="entry name" value="ATP-BINDING CASSETTE TRANSPORTER SUBFAMILY A ABCA"/>
    <property type="match status" value="1"/>
</dbReference>
<reference evidence="3 4" key="1">
    <citation type="submission" date="2024-08" db="EMBL/GenBank/DDBJ databases">
        <authorList>
            <person name="Cucini C."/>
            <person name="Frati F."/>
        </authorList>
    </citation>
    <scope>NUCLEOTIDE SEQUENCE [LARGE SCALE GENOMIC DNA]</scope>
</reference>
<dbReference type="PANTHER" id="PTHR19229:SF36">
    <property type="entry name" value="ATP-BINDING CASSETTE SUB-FAMILY A MEMBER 2"/>
    <property type="match status" value="1"/>
</dbReference>
<evidence type="ECO:0000256" key="1">
    <source>
        <dbReference type="ARBA" id="ARBA00022448"/>
    </source>
</evidence>
<name>A0ABP1PLN1_9HEXA</name>
<gene>
    <name evidence="3" type="ORF">ODALV1_LOCUS1401</name>
</gene>
<proteinExistence type="predicted"/>
<keyword evidence="4" id="KW-1185">Reference proteome</keyword>
<comment type="caution">
    <text evidence="3">The sequence shown here is derived from an EMBL/GenBank/DDBJ whole genome shotgun (WGS) entry which is preliminary data.</text>
</comment>
<dbReference type="Proteomes" id="UP001642540">
    <property type="component" value="Unassembled WGS sequence"/>
</dbReference>
<protein>
    <submittedName>
        <fullName evidence="3">Uncharacterized protein</fullName>
    </submittedName>
</protein>
<evidence type="ECO:0000313" key="3">
    <source>
        <dbReference type="EMBL" id="CAL8070749.1"/>
    </source>
</evidence>
<sequence length="159" mass="17929">MLIDEADYLADRVALLAHGRLICYGSLDYLKQNYDTGYFLKIIPSPGVVRLDTNAIIKIIQDHMGPDIPIPIRRHTRMKDVDVLELELPANQNVKFAAMCEELEQNKANLCIDRYSMRQVSLSDIFIRICSSVAAQGSAVDLYVRRDSVGELRSALRCA</sequence>
<dbReference type="InterPro" id="IPR026082">
    <property type="entry name" value="ABCA"/>
</dbReference>
<keyword evidence="2" id="KW-0677">Repeat</keyword>
<dbReference type="EMBL" id="CAXLJM020000004">
    <property type="protein sequence ID" value="CAL8070749.1"/>
    <property type="molecule type" value="Genomic_DNA"/>
</dbReference>
<keyword evidence="1" id="KW-0813">Transport</keyword>
<organism evidence="3 4">
    <name type="scientific">Orchesella dallaii</name>
    <dbReference type="NCBI Taxonomy" id="48710"/>
    <lineage>
        <taxon>Eukaryota</taxon>
        <taxon>Metazoa</taxon>
        <taxon>Ecdysozoa</taxon>
        <taxon>Arthropoda</taxon>
        <taxon>Hexapoda</taxon>
        <taxon>Collembola</taxon>
        <taxon>Entomobryomorpha</taxon>
        <taxon>Entomobryoidea</taxon>
        <taxon>Orchesellidae</taxon>
        <taxon>Orchesellinae</taxon>
        <taxon>Orchesella</taxon>
    </lineage>
</organism>